<accession>A0A061QP96</accession>
<evidence type="ECO:0000256" key="1">
    <source>
        <dbReference type="ARBA" id="ARBA00004141"/>
    </source>
</evidence>
<evidence type="ECO:0000256" key="6">
    <source>
        <dbReference type="SAM" id="Phobius"/>
    </source>
</evidence>
<feature type="transmembrane region" description="Helical" evidence="6">
    <location>
        <begin position="357"/>
        <end position="377"/>
    </location>
</feature>
<dbReference type="EMBL" id="GBEZ01026982">
    <property type="protein sequence ID" value="JAC60275.1"/>
    <property type="molecule type" value="Transcribed_RNA"/>
</dbReference>
<protein>
    <submittedName>
        <fullName evidence="7">Auxin efflux carrier family</fullName>
    </submittedName>
</protein>
<keyword evidence="2 6" id="KW-0812">Transmembrane</keyword>
<sequence>MDQSTGVDSLISHWVVLHACLQSLGTAAVMAGAGFVLSRRGLLTPVYSKGLAKISMNLTIPCLLFSTVVDCDQNHSPAPCPRVEANIRNGWPLLLLPVVNVSVGLLIGFFNTCLFKPPQDFRRAATAAVAFGNSTGMPITLLSVIYNTLSSRAPLGSVDPVFYLSVYLLVYPVLTWGIGGVLMGIGSTDQPANDGPPSRLEHYAPGSDTGSLEAPLLERDPERGGKWCLDVSSLQAVMVRVRGFVSATFQPPVVASLIGMLIAVTPARGIFVDVVTRNGDAPLQFLTDGIMRIGQAAVPINMLILGASLSKGADWTTVPWSLNLSIAVSKLCVMPVVGVSMAFLLKAFLPEGTQVDAGFYLVVMIVTCTPTANNLMVMAELGSQNKHALGTCIFTQYMLSPLFLALSVWMAITIAMRP</sequence>
<name>A0A061QP96_9CHLO</name>
<feature type="transmembrane region" description="Helical" evidence="6">
    <location>
        <begin position="50"/>
        <end position="69"/>
    </location>
</feature>
<evidence type="ECO:0000313" key="7">
    <source>
        <dbReference type="EMBL" id="JAC60275.1"/>
    </source>
</evidence>
<dbReference type="InterPro" id="IPR004776">
    <property type="entry name" value="Mem_transp_PIN-like"/>
</dbReference>
<proteinExistence type="predicted"/>
<dbReference type="InterPro" id="IPR039305">
    <property type="entry name" value="PILS2/6"/>
</dbReference>
<dbReference type="PANTHER" id="PTHR31419:SF1">
    <property type="entry name" value="PROTEIN PIN-LIKES 6"/>
    <property type="match status" value="1"/>
</dbReference>
<evidence type="ECO:0000256" key="3">
    <source>
        <dbReference type="ARBA" id="ARBA00022989"/>
    </source>
</evidence>
<evidence type="ECO:0000256" key="4">
    <source>
        <dbReference type="ARBA" id="ARBA00023136"/>
    </source>
</evidence>
<dbReference type="GO" id="GO:0016020">
    <property type="term" value="C:membrane"/>
    <property type="evidence" value="ECO:0007669"/>
    <property type="project" value="UniProtKB-SubCell"/>
</dbReference>
<keyword evidence="4 6" id="KW-0472">Membrane</keyword>
<organism evidence="7">
    <name type="scientific">Tetraselmis sp. GSL018</name>
    <dbReference type="NCBI Taxonomy" id="582737"/>
    <lineage>
        <taxon>Eukaryota</taxon>
        <taxon>Viridiplantae</taxon>
        <taxon>Chlorophyta</taxon>
        <taxon>core chlorophytes</taxon>
        <taxon>Chlorodendrophyceae</taxon>
        <taxon>Chlorodendrales</taxon>
        <taxon>Chlorodendraceae</taxon>
        <taxon>Tetraselmis</taxon>
    </lineage>
</organism>
<feature type="transmembrane region" description="Helical" evidence="6">
    <location>
        <begin position="397"/>
        <end position="416"/>
    </location>
</feature>
<gene>
    <name evidence="8" type="ORF">TSPGSL018_1633</name>
    <name evidence="7" type="ORF">TSPGSL018_29375</name>
</gene>
<dbReference type="Pfam" id="PF03547">
    <property type="entry name" value="Mem_trans"/>
    <property type="match status" value="1"/>
</dbReference>
<feature type="transmembrane region" description="Helical" evidence="6">
    <location>
        <begin position="322"/>
        <end position="345"/>
    </location>
</feature>
<keyword evidence="3 6" id="KW-1133">Transmembrane helix</keyword>
<dbReference type="AlphaFoldDB" id="A0A061QP96"/>
<dbReference type="PANTHER" id="PTHR31419">
    <property type="entry name" value="PROTEIN PIN-LIKES 2"/>
    <property type="match status" value="1"/>
</dbReference>
<reference evidence="7" key="1">
    <citation type="submission" date="2014-05" db="EMBL/GenBank/DDBJ databases">
        <title>The transcriptome of the halophilic microalga Tetraselmis sp. GSL018 isolated from the Great Salt Lake, Utah.</title>
        <authorList>
            <person name="Jinkerson R.E."/>
            <person name="D'Adamo S."/>
            <person name="Posewitz M.C."/>
        </authorList>
    </citation>
    <scope>NUCLEOTIDE SEQUENCE</scope>
    <source>
        <strain evidence="7">GSL018</strain>
    </source>
</reference>
<feature type="transmembrane region" description="Helical" evidence="6">
    <location>
        <begin position="161"/>
        <end position="185"/>
    </location>
</feature>
<feature type="region of interest" description="Disordered" evidence="5">
    <location>
        <begin position="190"/>
        <end position="212"/>
    </location>
</feature>
<feature type="transmembrane region" description="Helical" evidence="6">
    <location>
        <begin position="127"/>
        <end position="149"/>
    </location>
</feature>
<feature type="transmembrane region" description="Helical" evidence="6">
    <location>
        <begin position="89"/>
        <end position="115"/>
    </location>
</feature>
<evidence type="ECO:0000256" key="2">
    <source>
        <dbReference type="ARBA" id="ARBA00022692"/>
    </source>
</evidence>
<dbReference type="EMBL" id="GBEZ01000742">
    <property type="protein sequence ID" value="JAC84165.1"/>
    <property type="molecule type" value="Transcribed_RNA"/>
</dbReference>
<dbReference type="GO" id="GO:0080162">
    <property type="term" value="P:endoplasmic reticulum to cytosol auxin transport"/>
    <property type="evidence" value="ECO:0007669"/>
    <property type="project" value="InterPro"/>
</dbReference>
<feature type="transmembrane region" description="Helical" evidence="6">
    <location>
        <begin position="15"/>
        <end position="38"/>
    </location>
</feature>
<comment type="subcellular location">
    <subcellularLocation>
        <location evidence="1">Membrane</location>
        <topology evidence="1">Multi-pass membrane protein</topology>
    </subcellularLocation>
</comment>
<evidence type="ECO:0000256" key="5">
    <source>
        <dbReference type="SAM" id="MobiDB-lite"/>
    </source>
</evidence>
<evidence type="ECO:0000313" key="8">
    <source>
        <dbReference type="EMBL" id="JAC84165.1"/>
    </source>
</evidence>